<dbReference type="Pfam" id="PF07729">
    <property type="entry name" value="FCD"/>
    <property type="match status" value="1"/>
</dbReference>
<name>A0A4R6KLB9_9ACTN</name>
<dbReference type="Proteomes" id="UP000295388">
    <property type="component" value="Unassembled WGS sequence"/>
</dbReference>
<evidence type="ECO:0000259" key="4">
    <source>
        <dbReference type="PROSITE" id="PS50949"/>
    </source>
</evidence>
<dbReference type="Gene3D" id="1.10.10.10">
    <property type="entry name" value="Winged helix-like DNA-binding domain superfamily/Winged helix DNA-binding domain"/>
    <property type="match status" value="1"/>
</dbReference>
<dbReference type="CDD" id="cd07377">
    <property type="entry name" value="WHTH_GntR"/>
    <property type="match status" value="1"/>
</dbReference>
<dbReference type="GO" id="GO:0003677">
    <property type="term" value="F:DNA binding"/>
    <property type="evidence" value="ECO:0007669"/>
    <property type="project" value="UniProtKB-KW"/>
</dbReference>
<keyword evidence="1" id="KW-0805">Transcription regulation</keyword>
<evidence type="ECO:0000313" key="5">
    <source>
        <dbReference type="EMBL" id="TDO51576.1"/>
    </source>
</evidence>
<dbReference type="GO" id="GO:0003700">
    <property type="term" value="F:DNA-binding transcription factor activity"/>
    <property type="evidence" value="ECO:0007669"/>
    <property type="project" value="InterPro"/>
</dbReference>
<feature type="domain" description="HTH gntR-type" evidence="4">
    <location>
        <begin position="20"/>
        <end position="87"/>
    </location>
</feature>
<reference evidence="5 6" key="1">
    <citation type="submission" date="2019-03" db="EMBL/GenBank/DDBJ databases">
        <title>Genomic Encyclopedia of Type Strains, Phase III (KMG-III): the genomes of soil and plant-associated and newly described type strains.</title>
        <authorList>
            <person name="Whitman W."/>
        </authorList>
    </citation>
    <scope>NUCLEOTIDE SEQUENCE [LARGE SCALE GENOMIC DNA]</scope>
    <source>
        <strain evidence="5 6">VKM Ac-2527</strain>
    </source>
</reference>
<dbReference type="SMART" id="SM00345">
    <property type="entry name" value="HTH_GNTR"/>
    <property type="match status" value="1"/>
</dbReference>
<dbReference type="InterPro" id="IPR036388">
    <property type="entry name" value="WH-like_DNA-bd_sf"/>
</dbReference>
<gene>
    <name evidence="5" type="ORF">EV643_103315</name>
</gene>
<sequence length="234" mass="26313">MNTSRRFDAPATLRTMPGPAQLPERVAEYVREMILSGEVKPGDFLRIERLAEAIGVSPTPVREGLLALKSEGIVNLLPRRGFIVAPISKQDISDLYWAQAVLSGELAARAAAKMSDSQIEALDHNVKSYNEAVAAERWDLVPELGMEFHREIHRAAQANRLVLLVEAVMANLPNRTYAAGHPRYTSKEHPALLRALKRRDAERARELMVKHMTSQGKRLIEVLSERGLWDHERQ</sequence>
<dbReference type="PANTHER" id="PTHR43537">
    <property type="entry name" value="TRANSCRIPTIONAL REGULATOR, GNTR FAMILY"/>
    <property type="match status" value="1"/>
</dbReference>
<dbReference type="SUPFAM" id="SSF46785">
    <property type="entry name" value="Winged helix' DNA-binding domain"/>
    <property type="match status" value="1"/>
</dbReference>
<dbReference type="InterPro" id="IPR011711">
    <property type="entry name" value="GntR_C"/>
</dbReference>
<evidence type="ECO:0000256" key="3">
    <source>
        <dbReference type="ARBA" id="ARBA00023163"/>
    </source>
</evidence>
<keyword evidence="3" id="KW-0804">Transcription</keyword>
<dbReference type="AlphaFoldDB" id="A0A4R6KLB9"/>
<evidence type="ECO:0000256" key="2">
    <source>
        <dbReference type="ARBA" id="ARBA00023125"/>
    </source>
</evidence>
<dbReference type="Gene3D" id="1.20.120.530">
    <property type="entry name" value="GntR ligand-binding domain-like"/>
    <property type="match status" value="1"/>
</dbReference>
<accession>A0A4R6KLB9</accession>
<keyword evidence="2 5" id="KW-0238">DNA-binding</keyword>
<dbReference type="PROSITE" id="PS50949">
    <property type="entry name" value="HTH_GNTR"/>
    <property type="match status" value="1"/>
</dbReference>
<comment type="caution">
    <text evidence="5">The sequence shown here is derived from an EMBL/GenBank/DDBJ whole genome shotgun (WGS) entry which is preliminary data.</text>
</comment>
<dbReference type="PANTHER" id="PTHR43537:SF24">
    <property type="entry name" value="GLUCONATE OPERON TRANSCRIPTIONAL REPRESSOR"/>
    <property type="match status" value="1"/>
</dbReference>
<dbReference type="SMART" id="SM00895">
    <property type="entry name" value="FCD"/>
    <property type="match status" value="1"/>
</dbReference>
<dbReference type="InterPro" id="IPR036390">
    <property type="entry name" value="WH_DNA-bd_sf"/>
</dbReference>
<proteinExistence type="predicted"/>
<organism evidence="5 6">
    <name type="scientific">Kribbella caucasensis</name>
    <dbReference type="NCBI Taxonomy" id="2512215"/>
    <lineage>
        <taxon>Bacteria</taxon>
        <taxon>Bacillati</taxon>
        <taxon>Actinomycetota</taxon>
        <taxon>Actinomycetes</taxon>
        <taxon>Propionibacteriales</taxon>
        <taxon>Kribbellaceae</taxon>
        <taxon>Kribbella</taxon>
    </lineage>
</organism>
<dbReference type="Pfam" id="PF00392">
    <property type="entry name" value="GntR"/>
    <property type="match status" value="1"/>
</dbReference>
<evidence type="ECO:0000313" key="6">
    <source>
        <dbReference type="Proteomes" id="UP000295388"/>
    </source>
</evidence>
<protein>
    <submittedName>
        <fullName evidence="5">DNA-binding GntR family transcriptional regulator</fullName>
    </submittedName>
</protein>
<dbReference type="InterPro" id="IPR008920">
    <property type="entry name" value="TF_FadR/GntR_C"/>
</dbReference>
<evidence type="ECO:0000256" key="1">
    <source>
        <dbReference type="ARBA" id="ARBA00023015"/>
    </source>
</evidence>
<dbReference type="InterPro" id="IPR000524">
    <property type="entry name" value="Tscrpt_reg_HTH_GntR"/>
</dbReference>
<dbReference type="EMBL" id="SNWQ01000003">
    <property type="protein sequence ID" value="TDO51576.1"/>
    <property type="molecule type" value="Genomic_DNA"/>
</dbReference>
<keyword evidence="6" id="KW-1185">Reference proteome</keyword>
<dbReference type="SUPFAM" id="SSF48008">
    <property type="entry name" value="GntR ligand-binding domain-like"/>
    <property type="match status" value="1"/>
</dbReference>